<dbReference type="SMART" id="SM01007">
    <property type="entry name" value="Aldolase_II"/>
    <property type="match status" value="1"/>
</dbReference>
<evidence type="ECO:0000313" key="2">
    <source>
        <dbReference type="EMBL" id="KAF2103532.1"/>
    </source>
</evidence>
<protein>
    <submittedName>
        <fullName evidence="2">Arad-like aldolase/epimerase</fullName>
    </submittedName>
</protein>
<dbReference type="GO" id="GO:0005856">
    <property type="term" value="C:cytoskeleton"/>
    <property type="evidence" value="ECO:0007669"/>
    <property type="project" value="TreeGrafter"/>
</dbReference>
<dbReference type="Gene3D" id="3.40.225.10">
    <property type="entry name" value="Class II aldolase/adducin N-terminal domain"/>
    <property type="match status" value="1"/>
</dbReference>
<dbReference type="InterPro" id="IPR036409">
    <property type="entry name" value="Aldolase_II/adducin_N_sf"/>
</dbReference>
<dbReference type="SUPFAM" id="SSF53639">
    <property type="entry name" value="AraD/HMP-PK domain-like"/>
    <property type="match status" value="1"/>
</dbReference>
<dbReference type="PANTHER" id="PTHR10672:SF39">
    <property type="entry name" value="CLASS II ALDOLASE_ADDUCIN N-TERMINAL DOMAIN-CONTAINING PROTEIN"/>
    <property type="match status" value="1"/>
</dbReference>
<feature type="domain" description="Class II aldolase/adducin N-terminal" evidence="1">
    <location>
        <begin position="62"/>
        <end position="245"/>
    </location>
</feature>
<sequence>MVPHAETIIDTPVEAHNGLKEKLKSDALWTSYGKDTSESVQSKVPTIPKFSDFASDRMYQKQHAAAAFRYLSAQGYDEGLAGHISLRDPEHHDRFWINPLCKAFSTMKASDLVLVSEKGEILAGGNQVPINPAGFMIHSAIHKARPDVNAAVHTHSVYGKAFSSLGIELDMITHDACNFFYQDHSVYPNFGGTVLDEEEANNIANALGNNSAVILQNHGLVTVGHTVDEATYLYGALDRCCHAQLLADAAADGRGIKPKIVGHEEAKFCHEKLVSKDIRWMFFQPAYEEVLEKTGGAFLS</sequence>
<dbReference type="Pfam" id="PF00596">
    <property type="entry name" value="Aldolase_II"/>
    <property type="match status" value="1"/>
</dbReference>
<evidence type="ECO:0000259" key="1">
    <source>
        <dbReference type="SMART" id="SM01007"/>
    </source>
</evidence>
<organism evidence="2 3">
    <name type="scientific">Rhizodiscina lignyota</name>
    <dbReference type="NCBI Taxonomy" id="1504668"/>
    <lineage>
        <taxon>Eukaryota</taxon>
        <taxon>Fungi</taxon>
        <taxon>Dikarya</taxon>
        <taxon>Ascomycota</taxon>
        <taxon>Pezizomycotina</taxon>
        <taxon>Dothideomycetes</taxon>
        <taxon>Pleosporomycetidae</taxon>
        <taxon>Aulographales</taxon>
        <taxon>Rhizodiscinaceae</taxon>
        <taxon>Rhizodiscina</taxon>
    </lineage>
</organism>
<dbReference type="PANTHER" id="PTHR10672">
    <property type="entry name" value="ADDUCIN"/>
    <property type="match status" value="1"/>
</dbReference>
<proteinExistence type="predicted"/>
<dbReference type="OrthoDB" id="3238794at2759"/>
<accession>A0A9P4IS88</accession>
<evidence type="ECO:0000313" key="3">
    <source>
        <dbReference type="Proteomes" id="UP000799772"/>
    </source>
</evidence>
<dbReference type="FunFam" id="3.40.225.10:FF:000009">
    <property type="entry name" value="Class II aldolase/adducin N-terminal"/>
    <property type="match status" value="1"/>
</dbReference>
<dbReference type="Proteomes" id="UP000799772">
    <property type="component" value="Unassembled WGS sequence"/>
</dbReference>
<name>A0A9P4IS88_9PEZI</name>
<dbReference type="EMBL" id="ML978122">
    <property type="protein sequence ID" value="KAF2103532.1"/>
    <property type="molecule type" value="Genomic_DNA"/>
</dbReference>
<dbReference type="AlphaFoldDB" id="A0A9P4IS88"/>
<keyword evidence="3" id="KW-1185">Reference proteome</keyword>
<dbReference type="InterPro" id="IPR051017">
    <property type="entry name" value="Aldolase-II_Adducin_sf"/>
</dbReference>
<dbReference type="GO" id="GO:0051015">
    <property type="term" value="F:actin filament binding"/>
    <property type="evidence" value="ECO:0007669"/>
    <property type="project" value="TreeGrafter"/>
</dbReference>
<comment type="caution">
    <text evidence="2">The sequence shown here is derived from an EMBL/GenBank/DDBJ whole genome shotgun (WGS) entry which is preliminary data.</text>
</comment>
<dbReference type="NCBIfam" id="NF004855">
    <property type="entry name" value="PRK06208.1"/>
    <property type="match status" value="1"/>
</dbReference>
<gene>
    <name evidence="2" type="ORF">NA57DRAFT_64028</name>
</gene>
<reference evidence="2" key="1">
    <citation type="journal article" date="2020" name="Stud. Mycol.">
        <title>101 Dothideomycetes genomes: a test case for predicting lifestyles and emergence of pathogens.</title>
        <authorList>
            <person name="Haridas S."/>
            <person name="Albert R."/>
            <person name="Binder M."/>
            <person name="Bloem J."/>
            <person name="Labutti K."/>
            <person name="Salamov A."/>
            <person name="Andreopoulos B."/>
            <person name="Baker S."/>
            <person name="Barry K."/>
            <person name="Bills G."/>
            <person name="Bluhm B."/>
            <person name="Cannon C."/>
            <person name="Castanera R."/>
            <person name="Culley D."/>
            <person name="Daum C."/>
            <person name="Ezra D."/>
            <person name="Gonzalez J."/>
            <person name="Henrissat B."/>
            <person name="Kuo A."/>
            <person name="Liang C."/>
            <person name="Lipzen A."/>
            <person name="Lutzoni F."/>
            <person name="Magnuson J."/>
            <person name="Mondo S."/>
            <person name="Nolan M."/>
            <person name="Ohm R."/>
            <person name="Pangilinan J."/>
            <person name="Park H.-J."/>
            <person name="Ramirez L."/>
            <person name="Alfaro M."/>
            <person name="Sun H."/>
            <person name="Tritt A."/>
            <person name="Yoshinaga Y."/>
            <person name="Zwiers L.-H."/>
            <person name="Turgeon B."/>
            <person name="Goodwin S."/>
            <person name="Spatafora J."/>
            <person name="Crous P."/>
            <person name="Grigoriev I."/>
        </authorList>
    </citation>
    <scope>NUCLEOTIDE SEQUENCE</scope>
    <source>
        <strain evidence="2">CBS 133067</strain>
    </source>
</reference>
<dbReference type="InterPro" id="IPR001303">
    <property type="entry name" value="Aldolase_II/adducin_N"/>
</dbReference>